<comment type="caution">
    <text evidence="1">The sequence shown here is derived from an EMBL/GenBank/DDBJ whole genome shotgun (WGS) entry which is preliminary data.</text>
</comment>
<dbReference type="InterPro" id="IPR036397">
    <property type="entry name" value="RNaseH_sf"/>
</dbReference>
<name>A0A4Y2KAM5_ARAVE</name>
<protein>
    <recommendedName>
        <fullName evidence="3">Mos1 transposase HTH domain-containing protein</fullName>
    </recommendedName>
</protein>
<sequence length="116" mass="13470">MMDPSRSSQRAVIQFLRAEGERASQIYRRMKEVYGEQCLARCTIERYCNTLLRLKQTIKNKQRGKLSNGIVLLQDNARPRVGKKTLELLEKFRWEVLQHPPYSPDISHVTPISSAP</sequence>
<dbReference type="InterPro" id="IPR052709">
    <property type="entry name" value="Transposase-MT_Hybrid"/>
</dbReference>
<dbReference type="AlphaFoldDB" id="A0A4Y2KAM5"/>
<dbReference type="PANTHER" id="PTHR46060:SF1">
    <property type="entry name" value="MARINER MOS1 TRANSPOSASE-LIKE PROTEIN"/>
    <property type="match status" value="1"/>
</dbReference>
<gene>
    <name evidence="1" type="ORF">AVEN_273387_1</name>
</gene>
<proteinExistence type="predicted"/>
<accession>A0A4Y2KAM5</accession>
<dbReference type="Proteomes" id="UP000499080">
    <property type="component" value="Unassembled WGS sequence"/>
</dbReference>
<reference evidence="1 2" key="1">
    <citation type="journal article" date="2019" name="Sci. Rep.">
        <title>Orb-weaving spider Araneus ventricosus genome elucidates the spidroin gene catalogue.</title>
        <authorList>
            <person name="Kono N."/>
            <person name="Nakamura H."/>
            <person name="Ohtoshi R."/>
            <person name="Moran D.A.P."/>
            <person name="Shinohara A."/>
            <person name="Yoshida Y."/>
            <person name="Fujiwara M."/>
            <person name="Mori M."/>
            <person name="Tomita M."/>
            <person name="Arakawa K."/>
        </authorList>
    </citation>
    <scope>NUCLEOTIDE SEQUENCE [LARGE SCALE GENOMIC DNA]</scope>
</reference>
<evidence type="ECO:0000313" key="2">
    <source>
        <dbReference type="Proteomes" id="UP000499080"/>
    </source>
</evidence>
<dbReference type="Gene3D" id="3.30.420.10">
    <property type="entry name" value="Ribonuclease H-like superfamily/Ribonuclease H"/>
    <property type="match status" value="1"/>
</dbReference>
<dbReference type="GO" id="GO:0003676">
    <property type="term" value="F:nucleic acid binding"/>
    <property type="evidence" value="ECO:0007669"/>
    <property type="project" value="InterPro"/>
</dbReference>
<dbReference type="PANTHER" id="PTHR46060">
    <property type="entry name" value="MARINER MOS1 TRANSPOSASE-LIKE PROTEIN"/>
    <property type="match status" value="1"/>
</dbReference>
<keyword evidence="2" id="KW-1185">Reference proteome</keyword>
<evidence type="ECO:0008006" key="3">
    <source>
        <dbReference type="Google" id="ProtNLM"/>
    </source>
</evidence>
<organism evidence="1 2">
    <name type="scientific">Araneus ventricosus</name>
    <name type="common">Orbweaver spider</name>
    <name type="synonym">Epeira ventricosa</name>
    <dbReference type="NCBI Taxonomy" id="182803"/>
    <lineage>
        <taxon>Eukaryota</taxon>
        <taxon>Metazoa</taxon>
        <taxon>Ecdysozoa</taxon>
        <taxon>Arthropoda</taxon>
        <taxon>Chelicerata</taxon>
        <taxon>Arachnida</taxon>
        <taxon>Araneae</taxon>
        <taxon>Araneomorphae</taxon>
        <taxon>Entelegynae</taxon>
        <taxon>Araneoidea</taxon>
        <taxon>Araneidae</taxon>
        <taxon>Araneus</taxon>
    </lineage>
</organism>
<evidence type="ECO:0000313" key="1">
    <source>
        <dbReference type="EMBL" id="GBM98362.1"/>
    </source>
</evidence>
<dbReference type="EMBL" id="BGPR01004316">
    <property type="protein sequence ID" value="GBM98362.1"/>
    <property type="molecule type" value="Genomic_DNA"/>
</dbReference>
<dbReference type="OrthoDB" id="6125136at2759"/>